<protein>
    <submittedName>
        <fullName evidence="3">Uncharacterized protein</fullName>
    </submittedName>
</protein>
<reference evidence="3 4" key="1">
    <citation type="submission" date="2019-02" db="EMBL/GenBank/DDBJ databases">
        <title>Genomic Encyclopedia of Archaeal and Bacterial Type Strains, Phase II (KMG-II): from individual species to whole genera.</title>
        <authorList>
            <person name="Goeker M."/>
        </authorList>
    </citation>
    <scope>NUCLEOTIDE SEQUENCE [LARGE SCALE GENOMIC DNA]</scope>
    <source>
        <strain evidence="3 4">DSM 21411</strain>
    </source>
</reference>
<evidence type="ECO:0000313" key="3">
    <source>
        <dbReference type="EMBL" id="RZS97028.1"/>
    </source>
</evidence>
<organism evidence="3 4">
    <name type="scientific">Cecembia calidifontis</name>
    <dbReference type="NCBI Taxonomy" id="1187080"/>
    <lineage>
        <taxon>Bacteria</taxon>
        <taxon>Pseudomonadati</taxon>
        <taxon>Bacteroidota</taxon>
        <taxon>Cytophagia</taxon>
        <taxon>Cytophagales</taxon>
        <taxon>Cyclobacteriaceae</taxon>
        <taxon>Cecembia</taxon>
    </lineage>
</organism>
<accession>A0A4Q7PBF8</accession>
<keyword evidence="4" id="KW-1185">Reference proteome</keyword>
<evidence type="ECO:0000256" key="2">
    <source>
        <dbReference type="SAM" id="SignalP"/>
    </source>
</evidence>
<feature type="transmembrane region" description="Helical" evidence="1">
    <location>
        <begin position="85"/>
        <end position="102"/>
    </location>
</feature>
<gene>
    <name evidence="3" type="ORF">BC751_2625</name>
</gene>
<feature type="signal peptide" evidence="2">
    <location>
        <begin position="1"/>
        <end position="19"/>
    </location>
</feature>
<dbReference type="RefSeq" id="WP_130275865.1">
    <property type="nucleotide sequence ID" value="NZ_SGXG01000001.1"/>
</dbReference>
<evidence type="ECO:0000313" key="4">
    <source>
        <dbReference type="Proteomes" id="UP000292209"/>
    </source>
</evidence>
<keyword evidence="1" id="KW-0812">Transmembrane</keyword>
<sequence length="117" mass="12826">MKKLFLFFLFYLVQFDLSAQTYQIASTDTLPKTVLLLEKRVFEIENNLYQSKKQLKTGIFVATLGYSVTIVGGQLLGSNPKLGETLLYVGGGIGISGTVILVKGFKKISVRPPGPPI</sequence>
<dbReference type="OrthoDB" id="828062at2"/>
<comment type="caution">
    <text evidence="3">The sequence shown here is derived from an EMBL/GenBank/DDBJ whole genome shotgun (WGS) entry which is preliminary data.</text>
</comment>
<feature type="chain" id="PRO_5021003440" evidence="2">
    <location>
        <begin position="20"/>
        <end position="117"/>
    </location>
</feature>
<dbReference type="Proteomes" id="UP000292209">
    <property type="component" value="Unassembled WGS sequence"/>
</dbReference>
<keyword evidence="1" id="KW-1133">Transmembrane helix</keyword>
<keyword evidence="2" id="KW-0732">Signal</keyword>
<keyword evidence="1" id="KW-0472">Membrane</keyword>
<evidence type="ECO:0000256" key="1">
    <source>
        <dbReference type="SAM" id="Phobius"/>
    </source>
</evidence>
<dbReference type="AlphaFoldDB" id="A0A4Q7PBF8"/>
<proteinExistence type="predicted"/>
<name>A0A4Q7PBF8_9BACT</name>
<dbReference type="EMBL" id="SGXG01000001">
    <property type="protein sequence ID" value="RZS97028.1"/>
    <property type="molecule type" value="Genomic_DNA"/>
</dbReference>